<accession>A0A8T0QC62</accession>
<feature type="region of interest" description="Disordered" evidence="1">
    <location>
        <begin position="76"/>
        <end position="100"/>
    </location>
</feature>
<comment type="caution">
    <text evidence="3">The sequence shown here is derived from an EMBL/GenBank/DDBJ whole genome shotgun (WGS) entry which is preliminary data.</text>
</comment>
<reference evidence="3" key="1">
    <citation type="submission" date="2020-05" db="EMBL/GenBank/DDBJ databases">
        <title>WGS assembly of Panicum virgatum.</title>
        <authorList>
            <person name="Lovell J.T."/>
            <person name="Jenkins J."/>
            <person name="Shu S."/>
            <person name="Juenger T.E."/>
            <person name="Schmutz J."/>
        </authorList>
    </citation>
    <scope>NUCLEOTIDE SEQUENCE</scope>
    <source>
        <strain evidence="3">AP13</strain>
    </source>
</reference>
<name>A0A8T0QC62_PANVG</name>
<gene>
    <name evidence="3" type="ORF">PVAP13_7KG024716</name>
</gene>
<organism evidence="3 4">
    <name type="scientific">Panicum virgatum</name>
    <name type="common">Blackwell switchgrass</name>
    <dbReference type="NCBI Taxonomy" id="38727"/>
    <lineage>
        <taxon>Eukaryota</taxon>
        <taxon>Viridiplantae</taxon>
        <taxon>Streptophyta</taxon>
        <taxon>Embryophyta</taxon>
        <taxon>Tracheophyta</taxon>
        <taxon>Spermatophyta</taxon>
        <taxon>Magnoliopsida</taxon>
        <taxon>Liliopsida</taxon>
        <taxon>Poales</taxon>
        <taxon>Poaceae</taxon>
        <taxon>PACMAD clade</taxon>
        <taxon>Panicoideae</taxon>
        <taxon>Panicodae</taxon>
        <taxon>Paniceae</taxon>
        <taxon>Panicinae</taxon>
        <taxon>Panicum</taxon>
        <taxon>Panicum sect. Hiantes</taxon>
    </lineage>
</organism>
<dbReference type="PANTHER" id="PTHR45749:SF35">
    <property type="entry name" value="AC-LIKE TRANSPOSASE-RELATED"/>
    <property type="match status" value="1"/>
</dbReference>
<dbReference type="SUPFAM" id="SSF53098">
    <property type="entry name" value="Ribonuclease H-like"/>
    <property type="match status" value="1"/>
</dbReference>
<dbReference type="SMART" id="SM00597">
    <property type="entry name" value="ZnF_TTF"/>
    <property type="match status" value="1"/>
</dbReference>
<evidence type="ECO:0000313" key="4">
    <source>
        <dbReference type="Proteomes" id="UP000823388"/>
    </source>
</evidence>
<sequence>MYSRVRKYDSGCEKRKKKKRLELLAQRQKGALDRFVVKEAAGTGGSSGNSGYAHALEIDPVVNPKNAKLHTSDTNEIQEDANGVDGTLNGSASSERNNDFGVPVQPDIFDPIYWDSLDKTMLDILLQKGPKRDLSIQKGPKDRFNRKFSAAHYTRILRNGEKRDREWLVYCKELDKVFYFCCKFLKKGQTKGQLSNEGFSDWSHLSNRLKEHETSAEHIMSMANWYNLRLRFDKNQTIDKVAQREIEKQKDHWRKDLLRIILIVKFLAKHSLAFRGCNSKLYQDNKRNFMGMVEAIAEFDPVMQEHVQHITNDETRIHYLGHGIQNEIINLPAAVIRCELIKKIKKSRYFSVILDCTPDTSHQEQLFLIIRYVDTSSNSVCIEESSWNLGLDIDNVRGQQYDNGSNMKGKNQRVQKKLLDINNPRAFYSSCACHSLNLTSCDMAKSCTKANSFFGIIQRIYTIFAKFTKRCQILKDNISGLTLKSLSSTRWESHVNSVKAIRFQMDDIREALLHVSKTDNEDNICSEAYSLATNELGDYEFLVGIVLCKQLQEKDMLIDVAIEKVEGLVSHFKKYREIGFSNALESAKEIAQKMDIEQTFPTRRNSKRKRQFDETPDDASVVVQSVEESIRINYFIPIVDQTIASLIRRFEQYKGFESIFGFLITLQKLCSLNDKSLFSACGNLTAALKNAAAILKFVKQMGCFPNAFVAYRILLTVPVIVASAERSFSKLKLLKSYLRSTMTQERLNGLATIALESDILENIKYEDIIDDFISKNMRRLVLFSRRLGLKFCFTQGPRNLSYGPSDGDDAGAGDCGG</sequence>
<evidence type="ECO:0000256" key="1">
    <source>
        <dbReference type="SAM" id="MobiDB-lite"/>
    </source>
</evidence>
<dbReference type="EMBL" id="CM029049">
    <property type="protein sequence ID" value="KAG2570995.1"/>
    <property type="molecule type" value="Genomic_DNA"/>
</dbReference>
<dbReference type="Pfam" id="PF05699">
    <property type="entry name" value="Dimer_Tnp_hAT"/>
    <property type="match status" value="1"/>
</dbReference>
<keyword evidence="4" id="KW-1185">Reference proteome</keyword>
<feature type="domain" description="TTF-type" evidence="2">
    <location>
        <begin position="152"/>
        <end position="253"/>
    </location>
</feature>
<protein>
    <recommendedName>
        <fullName evidence="2">TTF-type domain-containing protein</fullName>
    </recommendedName>
</protein>
<proteinExistence type="predicted"/>
<dbReference type="InterPro" id="IPR008906">
    <property type="entry name" value="HATC_C_dom"/>
</dbReference>
<evidence type="ECO:0000313" key="3">
    <source>
        <dbReference type="EMBL" id="KAG2570995.1"/>
    </source>
</evidence>
<dbReference type="GO" id="GO:0046983">
    <property type="term" value="F:protein dimerization activity"/>
    <property type="evidence" value="ECO:0007669"/>
    <property type="project" value="InterPro"/>
</dbReference>
<dbReference type="AlphaFoldDB" id="A0A8T0QC62"/>
<dbReference type="Proteomes" id="UP000823388">
    <property type="component" value="Chromosome 7K"/>
</dbReference>
<dbReference type="InterPro" id="IPR012337">
    <property type="entry name" value="RNaseH-like_sf"/>
</dbReference>
<evidence type="ECO:0000259" key="2">
    <source>
        <dbReference type="SMART" id="SM00597"/>
    </source>
</evidence>
<dbReference type="PANTHER" id="PTHR45749">
    <property type="match status" value="1"/>
</dbReference>
<dbReference type="InterPro" id="IPR006580">
    <property type="entry name" value="Znf_TTF"/>
</dbReference>